<dbReference type="Gene3D" id="3.30.565.10">
    <property type="entry name" value="Histidine kinase-like ATPase, C-terminal domain"/>
    <property type="match status" value="1"/>
</dbReference>
<evidence type="ECO:0000256" key="1">
    <source>
        <dbReference type="ARBA" id="ARBA00022527"/>
    </source>
</evidence>
<organism evidence="3 4">
    <name type="scientific">Virgisporangium aurantiacum</name>
    <dbReference type="NCBI Taxonomy" id="175570"/>
    <lineage>
        <taxon>Bacteria</taxon>
        <taxon>Bacillati</taxon>
        <taxon>Actinomycetota</taxon>
        <taxon>Actinomycetes</taxon>
        <taxon>Micromonosporales</taxon>
        <taxon>Micromonosporaceae</taxon>
        <taxon>Virgisporangium</taxon>
    </lineage>
</organism>
<gene>
    <name evidence="3" type="ORF">Vau01_120550</name>
</gene>
<proteinExistence type="predicted"/>
<sequence length="147" mass="15792">MLLRLVLRLPRDPVTVPVTRRTVDCALDAIGVSDECRDDVTLALTEVCSNVMRHAHESVDYTVTVTATANRCTIDVCDSGTGLPQGTVAEPPRKPESTAENGRGLGIVRAVMDAVQVVAGPSGVAIHMAKQLIFGQRGYLRRLPQQS</sequence>
<evidence type="ECO:0000313" key="3">
    <source>
        <dbReference type="EMBL" id="GIJ64539.1"/>
    </source>
</evidence>
<dbReference type="PANTHER" id="PTHR35526">
    <property type="entry name" value="ANTI-SIGMA-F FACTOR RSBW-RELATED"/>
    <property type="match status" value="1"/>
</dbReference>
<name>A0A8J4E7P9_9ACTN</name>
<dbReference type="AlphaFoldDB" id="A0A8J4E7P9"/>
<evidence type="ECO:0000259" key="2">
    <source>
        <dbReference type="Pfam" id="PF13581"/>
    </source>
</evidence>
<dbReference type="Proteomes" id="UP000612585">
    <property type="component" value="Unassembled WGS sequence"/>
</dbReference>
<dbReference type="RefSeq" id="WP_204013443.1">
    <property type="nucleotide sequence ID" value="NZ_BOPG01000120.1"/>
</dbReference>
<accession>A0A8J4E7P9</accession>
<dbReference type="GO" id="GO:0004674">
    <property type="term" value="F:protein serine/threonine kinase activity"/>
    <property type="evidence" value="ECO:0007669"/>
    <property type="project" value="UniProtKB-KW"/>
</dbReference>
<dbReference type="EMBL" id="BOPG01000120">
    <property type="protein sequence ID" value="GIJ64539.1"/>
    <property type="molecule type" value="Genomic_DNA"/>
</dbReference>
<dbReference type="InterPro" id="IPR050267">
    <property type="entry name" value="Anti-sigma-factor_SerPK"/>
</dbReference>
<evidence type="ECO:0000313" key="4">
    <source>
        <dbReference type="Proteomes" id="UP000612585"/>
    </source>
</evidence>
<dbReference type="PANTHER" id="PTHR35526:SF3">
    <property type="entry name" value="ANTI-SIGMA-F FACTOR RSBW"/>
    <property type="match status" value="1"/>
</dbReference>
<keyword evidence="4" id="KW-1185">Reference proteome</keyword>
<dbReference type="InterPro" id="IPR003594">
    <property type="entry name" value="HATPase_dom"/>
</dbReference>
<dbReference type="InterPro" id="IPR036890">
    <property type="entry name" value="HATPase_C_sf"/>
</dbReference>
<dbReference type="SUPFAM" id="SSF55874">
    <property type="entry name" value="ATPase domain of HSP90 chaperone/DNA topoisomerase II/histidine kinase"/>
    <property type="match status" value="1"/>
</dbReference>
<comment type="caution">
    <text evidence="3">The sequence shown here is derived from an EMBL/GenBank/DDBJ whole genome shotgun (WGS) entry which is preliminary data.</text>
</comment>
<reference evidence="3" key="1">
    <citation type="submission" date="2021-01" db="EMBL/GenBank/DDBJ databases">
        <title>Whole genome shotgun sequence of Virgisporangium aurantiacum NBRC 16421.</title>
        <authorList>
            <person name="Komaki H."/>
            <person name="Tamura T."/>
        </authorList>
    </citation>
    <scope>NUCLEOTIDE SEQUENCE</scope>
    <source>
        <strain evidence="3">NBRC 16421</strain>
    </source>
</reference>
<protein>
    <recommendedName>
        <fullName evidence="2">Histidine kinase/HSP90-like ATPase domain-containing protein</fullName>
    </recommendedName>
</protein>
<feature type="domain" description="Histidine kinase/HSP90-like ATPase" evidence="2">
    <location>
        <begin position="10"/>
        <end position="130"/>
    </location>
</feature>
<keyword evidence="1" id="KW-0418">Kinase</keyword>
<keyword evidence="1" id="KW-0723">Serine/threonine-protein kinase</keyword>
<dbReference type="CDD" id="cd16936">
    <property type="entry name" value="HATPase_RsbW-like"/>
    <property type="match status" value="1"/>
</dbReference>
<dbReference type="Pfam" id="PF13581">
    <property type="entry name" value="HATPase_c_2"/>
    <property type="match status" value="1"/>
</dbReference>
<keyword evidence="1" id="KW-0808">Transferase</keyword>